<name>A0A423NKL1_9PSED</name>
<gene>
    <name evidence="1" type="ORF">BK674_20535</name>
</gene>
<dbReference type="AlphaFoldDB" id="A0A423NKL1"/>
<evidence type="ECO:0000313" key="1">
    <source>
        <dbReference type="EMBL" id="RON98794.1"/>
    </source>
</evidence>
<accession>A0A423NKL1</accession>
<organism evidence="1 2">
    <name type="scientific">Pseudomonas moraviensis</name>
    <dbReference type="NCBI Taxonomy" id="321662"/>
    <lineage>
        <taxon>Bacteria</taxon>
        <taxon>Pseudomonadati</taxon>
        <taxon>Pseudomonadota</taxon>
        <taxon>Gammaproteobacteria</taxon>
        <taxon>Pseudomonadales</taxon>
        <taxon>Pseudomonadaceae</taxon>
        <taxon>Pseudomonas</taxon>
    </lineage>
</organism>
<proteinExistence type="predicted"/>
<comment type="caution">
    <text evidence="1">The sequence shown here is derived from an EMBL/GenBank/DDBJ whole genome shotgun (WGS) entry which is preliminary data.</text>
</comment>
<dbReference type="EMBL" id="MOCA01000007">
    <property type="protein sequence ID" value="RON98794.1"/>
    <property type="molecule type" value="Genomic_DNA"/>
</dbReference>
<evidence type="ECO:0000313" key="2">
    <source>
        <dbReference type="Proteomes" id="UP000284207"/>
    </source>
</evidence>
<dbReference type="InterPro" id="IPR010751">
    <property type="entry name" value="TrfA"/>
</dbReference>
<protein>
    <submittedName>
        <fullName evidence="1">Uncharacterized protein</fullName>
    </submittedName>
</protein>
<reference evidence="1 2" key="1">
    <citation type="submission" date="2016-10" db="EMBL/GenBank/DDBJ databases">
        <title>Comparative genome analysis of multiple Pseudomonas spp. focuses on biocontrol and plant growth promoting traits.</title>
        <authorList>
            <person name="Tao X.-Y."/>
            <person name="Taylor C.G."/>
        </authorList>
    </citation>
    <scope>NUCLEOTIDE SEQUENCE [LARGE SCALE GENOMIC DNA]</scope>
    <source>
        <strain evidence="1 2">36B3</strain>
    </source>
</reference>
<sequence length="229" mass="26302">MSYTGTRLDQIDLSVWLSVLHLSRRQMLGHELRYKAYGVLKLMKKTDTGKNRKLLHDRLLRLAACTVEVVLGDISYTGSLIKDFYKGENSSEYVVILDARLNALFSKSGFSYIDWSIRSALDGQPLAQWLHGFYSSHAKAYGLKVSTLHQLCGSEAREIWKFTQTLCRAFDALSAAYNKHGKSFEYDIRGDLVHVQRQESQTQCRHLLRVEKTKMMRAVLAGREYRSSR</sequence>
<dbReference type="Proteomes" id="UP000284207">
    <property type="component" value="Unassembled WGS sequence"/>
</dbReference>
<dbReference type="Pfam" id="PF07042">
    <property type="entry name" value="TrfA"/>
    <property type="match status" value="1"/>
</dbReference>